<dbReference type="InterPro" id="IPR004869">
    <property type="entry name" value="MMPL_dom"/>
</dbReference>
<feature type="domain" description="Membrane transport protein MMPL" evidence="7">
    <location>
        <begin position="125"/>
        <end position="329"/>
    </location>
</feature>
<reference evidence="8 9" key="1">
    <citation type="submission" date="2018-09" db="EMBL/GenBank/DDBJ databases">
        <title>Murine metabolic-syndrome-specific gut microbial biobank.</title>
        <authorList>
            <person name="Liu C."/>
        </authorList>
    </citation>
    <scope>NUCLEOTIDE SEQUENCE [LARGE SCALE GENOMIC DNA]</scope>
    <source>
        <strain evidence="8 9">0.1xD8-82</strain>
    </source>
</reference>
<feature type="transmembrane region" description="Helical" evidence="6">
    <location>
        <begin position="600"/>
        <end position="618"/>
    </location>
</feature>
<name>A0A3A9AGY2_9FIRM</name>
<feature type="transmembrane region" description="Helical" evidence="6">
    <location>
        <begin position="200"/>
        <end position="227"/>
    </location>
</feature>
<dbReference type="RefSeq" id="WP_120470530.1">
    <property type="nucleotide sequence ID" value="NZ_RAYQ01000013.1"/>
</dbReference>
<sequence>MITVLKGLVYVNERKATPMEKAATFIVDKRNLFFLLYVFALIFCAFSTGWVQVENDITTYLPAETQTRQGLTLMNDEFVTYGSARVMVSNISYERGERLREEIENVDGVSSVAFDNTQDHYKNASALFDVTFDGTASDDVSVSAIAQIKTLLAKYDTYINTEVGLDTAADLKQEMQVIIIIAAVIIVVVLTLTSRSYAEVPVLIATFGVAALLNMGTNFLCGTISFISNSVTVVLQLALAIDYAIILCHRFSDEHETQPAREACIAALAKAIPEISSSSLTTISGLAALAFMHFKIGMDLSTVLIKAILLSLLSVFTLMPGLLMLFSKLIDKTMHRKLLPQITAVGKFDLMTRFIVPPVFVVVIAVTAVWANKCPYCYSFTDLVTAKQSETQISYQKIKNTFGTGNMVAMIIPSGNYISEGALLKDIESYPEVKSAMGLANVEAMDGYVLTDALNPREFSELAGIEYELSNLLYSAYAVNDDQYGQILNGLDQYKVPLFDMFLFLKDQMERGNITLEGDIQDTLDDLFDQLEKAKLQLKTDTHSRLVVYLNLPEESQETFDFLKILENEAAKYYNSEDVYVVGNSTSDYDLSSSFGQDNLLVSILSALFVIIILLFTFKSAGLPVLLILVIQGSIWINFSFPYLQSAPLYFLSYLIVNSIQMGANIDYAIVISSHYKDLKQTMHPKQAIVETLNEAFPTIFTSGSILAAAGALIGQMTTNPVISAIGICLSRGTLISIFLVLAVLPQILVLGDNIIEHTSFELNHINLSPKAYSGSVRIQGRIRGHVNGMLEGTFYGIVRGDMEAIIISGSAARLKDSPESISDSISGAVPDTAQEYDKQFNSISQEGSDSDEK</sequence>
<feature type="transmembrane region" description="Helical" evidence="6">
    <location>
        <begin position="233"/>
        <end position="251"/>
    </location>
</feature>
<feature type="transmembrane region" description="Helical" evidence="6">
    <location>
        <begin position="650"/>
        <end position="672"/>
    </location>
</feature>
<dbReference type="GO" id="GO:0005886">
    <property type="term" value="C:plasma membrane"/>
    <property type="evidence" value="ECO:0007669"/>
    <property type="project" value="UniProtKB-SubCell"/>
</dbReference>
<dbReference type="AlphaFoldDB" id="A0A3A9AGY2"/>
<evidence type="ECO:0000256" key="2">
    <source>
        <dbReference type="ARBA" id="ARBA00022475"/>
    </source>
</evidence>
<gene>
    <name evidence="8" type="ORF">D7V94_12885</name>
</gene>
<evidence type="ECO:0000259" key="7">
    <source>
        <dbReference type="Pfam" id="PF03176"/>
    </source>
</evidence>
<keyword evidence="4 6" id="KW-1133">Transmembrane helix</keyword>
<evidence type="ECO:0000256" key="1">
    <source>
        <dbReference type="ARBA" id="ARBA00004651"/>
    </source>
</evidence>
<dbReference type="Pfam" id="PF03176">
    <property type="entry name" value="MMPL"/>
    <property type="match status" value="2"/>
</dbReference>
<feature type="transmembrane region" description="Helical" evidence="6">
    <location>
        <begin position="350"/>
        <end position="371"/>
    </location>
</feature>
<feature type="transmembrane region" description="Helical" evidence="6">
    <location>
        <begin position="693"/>
        <end position="716"/>
    </location>
</feature>
<dbReference type="Gene3D" id="1.20.1640.10">
    <property type="entry name" value="Multidrug efflux transporter AcrB transmembrane domain"/>
    <property type="match status" value="2"/>
</dbReference>
<evidence type="ECO:0000256" key="5">
    <source>
        <dbReference type="ARBA" id="ARBA00023136"/>
    </source>
</evidence>
<evidence type="ECO:0000313" key="9">
    <source>
        <dbReference type="Proteomes" id="UP000280696"/>
    </source>
</evidence>
<feature type="domain" description="Membrane transport protein MMPL" evidence="7">
    <location>
        <begin position="528"/>
        <end position="751"/>
    </location>
</feature>
<dbReference type="InterPro" id="IPR050545">
    <property type="entry name" value="Mycobact_MmpL"/>
</dbReference>
<feature type="transmembrane region" description="Helical" evidence="6">
    <location>
        <begin position="175"/>
        <end position="193"/>
    </location>
</feature>
<evidence type="ECO:0000313" key="8">
    <source>
        <dbReference type="EMBL" id="RKI90742.1"/>
    </source>
</evidence>
<dbReference type="PANTHER" id="PTHR33406">
    <property type="entry name" value="MEMBRANE PROTEIN MJ1562-RELATED"/>
    <property type="match status" value="1"/>
</dbReference>
<dbReference type="EMBL" id="RAYQ01000013">
    <property type="protein sequence ID" value="RKI90742.1"/>
    <property type="molecule type" value="Genomic_DNA"/>
</dbReference>
<keyword evidence="2" id="KW-1003">Cell membrane</keyword>
<proteinExistence type="predicted"/>
<protein>
    <submittedName>
        <fullName evidence="8">RND transporter</fullName>
    </submittedName>
</protein>
<accession>A0A3A9AGY2</accession>
<evidence type="ECO:0000256" key="4">
    <source>
        <dbReference type="ARBA" id="ARBA00022989"/>
    </source>
</evidence>
<comment type="subcellular location">
    <subcellularLocation>
        <location evidence="1">Cell membrane</location>
        <topology evidence="1">Multi-pass membrane protein</topology>
    </subcellularLocation>
</comment>
<evidence type="ECO:0000256" key="3">
    <source>
        <dbReference type="ARBA" id="ARBA00022692"/>
    </source>
</evidence>
<dbReference type="SUPFAM" id="SSF82866">
    <property type="entry name" value="Multidrug efflux transporter AcrB transmembrane domain"/>
    <property type="match status" value="2"/>
</dbReference>
<comment type="caution">
    <text evidence="8">The sequence shown here is derived from an EMBL/GenBank/DDBJ whole genome shotgun (WGS) entry which is preliminary data.</text>
</comment>
<keyword evidence="3 6" id="KW-0812">Transmembrane</keyword>
<feature type="transmembrane region" description="Helical" evidence="6">
    <location>
        <begin position="722"/>
        <end position="745"/>
    </location>
</feature>
<keyword evidence="9" id="KW-1185">Reference proteome</keyword>
<keyword evidence="5 6" id="KW-0472">Membrane</keyword>
<feature type="transmembrane region" description="Helical" evidence="6">
    <location>
        <begin position="32"/>
        <end position="53"/>
    </location>
</feature>
<dbReference type="Proteomes" id="UP000280696">
    <property type="component" value="Unassembled WGS sequence"/>
</dbReference>
<feature type="transmembrane region" description="Helical" evidence="6">
    <location>
        <begin position="625"/>
        <end position="644"/>
    </location>
</feature>
<evidence type="ECO:0000256" key="6">
    <source>
        <dbReference type="SAM" id="Phobius"/>
    </source>
</evidence>
<dbReference type="OrthoDB" id="9782006at2"/>
<dbReference type="PANTHER" id="PTHR33406:SF13">
    <property type="entry name" value="MEMBRANE PROTEIN YDFJ"/>
    <property type="match status" value="1"/>
</dbReference>
<organism evidence="8 9">
    <name type="scientific">Parablautia intestinalis</name>
    <dbReference type="NCBI Taxonomy" id="2320100"/>
    <lineage>
        <taxon>Bacteria</taxon>
        <taxon>Bacillati</taxon>
        <taxon>Bacillota</taxon>
        <taxon>Clostridia</taxon>
        <taxon>Lachnospirales</taxon>
        <taxon>Lachnospiraceae</taxon>
        <taxon>Parablautia</taxon>
    </lineage>
</organism>
<feature type="transmembrane region" description="Helical" evidence="6">
    <location>
        <begin position="304"/>
        <end position="330"/>
    </location>
</feature>